<feature type="region of interest" description="Disordered" evidence="1">
    <location>
        <begin position="72"/>
        <end position="107"/>
    </location>
</feature>
<dbReference type="VEuPathDB" id="FungiDB:H257_16450"/>
<proteinExistence type="predicted"/>
<evidence type="ECO:0000256" key="1">
    <source>
        <dbReference type="SAM" id="MobiDB-lite"/>
    </source>
</evidence>
<organism evidence="3 4">
    <name type="scientific">Aphanomyces astaci</name>
    <name type="common">Crayfish plague agent</name>
    <dbReference type="NCBI Taxonomy" id="112090"/>
    <lineage>
        <taxon>Eukaryota</taxon>
        <taxon>Sar</taxon>
        <taxon>Stramenopiles</taxon>
        <taxon>Oomycota</taxon>
        <taxon>Saprolegniomycetes</taxon>
        <taxon>Saprolegniales</taxon>
        <taxon>Verrucalvaceae</taxon>
        <taxon>Aphanomyces</taxon>
    </lineage>
</organism>
<dbReference type="EMBL" id="VJMI01014523">
    <property type="protein sequence ID" value="KAF0741206.1"/>
    <property type="molecule type" value="Genomic_DNA"/>
</dbReference>
<feature type="compositionally biased region" description="Low complexity" evidence="1">
    <location>
        <begin position="72"/>
        <end position="81"/>
    </location>
</feature>
<protein>
    <submittedName>
        <fullName evidence="3">Uncharacterized protein</fullName>
    </submittedName>
</protein>
<comment type="caution">
    <text evidence="3">The sequence shown here is derived from an EMBL/GenBank/DDBJ whole genome shotgun (WGS) entry which is preliminary data.</text>
</comment>
<evidence type="ECO:0000313" key="4">
    <source>
        <dbReference type="Proteomes" id="UP000469452"/>
    </source>
</evidence>
<gene>
    <name evidence="3" type="ORF">AaE_008691</name>
</gene>
<dbReference type="Proteomes" id="UP000469452">
    <property type="component" value="Unassembled WGS sequence"/>
</dbReference>
<evidence type="ECO:0000313" key="3">
    <source>
        <dbReference type="EMBL" id="KAF0741206.1"/>
    </source>
</evidence>
<keyword evidence="2" id="KW-1133">Transmembrane helix</keyword>
<evidence type="ECO:0000256" key="2">
    <source>
        <dbReference type="SAM" id="Phobius"/>
    </source>
</evidence>
<reference evidence="3 4" key="1">
    <citation type="submission" date="2019-06" db="EMBL/GenBank/DDBJ databases">
        <title>Genomics analysis of Aphanomyces spp. identifies a new class of oomycete effector associated with host adaptation.</title>
        <authorList>
            <person name="Gaulin E."/>
        </authorList>
    </citation>
    <scope>NUCLEOTIDE SEQUENCE [LARGE SCALE GENOMIC DNA]</scope>
    <source>
        <strain evidence="3 4">E</strain>
    </source>
</reference>
<feature type="transmembrane region" description="Helical" evidence="2">
    <location>
        <begin position="121"/>
        <end position="141"/>
    </location>
</feature>
<accession>A0A6A5AAJ4</accession>
<dbReference type="AlphaFoldDB" id="A0A6A5AAJ4"/>
<name>A0A6A5AAJ4_APHAT</name>
<sequence length="166" mass="17408">MKCADPFQHSYTAFLVLAVPIQLKPFVAVSLATSPAVSIYPQAMRTSAPLSALVLANYVLLALSQTTTTTITPTISTTTPTRPGLKPNLGPDSDDAAGSAPLPLTNQGDSTTKSVNLSVDFAIGISVFILFVLLALLRAVYVQRKQAAAEVASAPIGDYSKLEDSK</sequence>
<keyword evidence="2" id="KW-0812">Transmembrane</keyword>
<keyword evidence="2" id="KW-0472">Membrane</keyword>